<dbReference type="AlphaFoldDB" id="A0ABD2W4B8"/>
<accession>A0ABD2W4B8</accession>
<proteinExistence type="predicted"/>
<keyword evidence="2" id="KW-1185">Reference proteome</keyword>
<evidence type="ECO:0000313" key="2">
    <source>
        <dbReference type="Proteomes" id="UP001627154"/>
    </source>
</evidence>
<reference evidence="1 2" key="1">
    <citation type="journal article" date="2024" name="bioRxiv">
        <title>A reference genome for Trichogramma kaykai: A tiny desert-dwelling parasitoid wasp with competing sex-ratio distorters.</title>
        <authorList>
            <person name="Culotta J."/>
            <person name="Lindsey A.R."/>
        </authorList>
    </citation>
    <scope>NUCLEOTIDE SEQUENCE [LARGE SCALE GENOMIC DNA]</scope>
    <source>
        <strain evidence="1 2">KSX58</strain>
    </source>
</reference>
<dbReference type="EMBL" id="JBJJXI010000136">
    <property type="protein sequence ID" value="KAL3387693.1"/>
    <property type="molecule type" value="Genomic_DNA"/>
</dbReference>
<gene>
    <name evidence="1" type="ORF">TKK_016812</name>
</gene>
<organism evidence="1 2">
    <name type="scientific">Trichogramma kaykai</name>
    <dbReference type="NCBI Taxonomy" id="54128"/>
    <lineage>
        <taxon>Eukaryota</taxon>
        <taxon>Metazoa</taxon>
        <taxon>Ecdysozoa</taxon>
        <taxon>Arthropoda</taxon>
        <taxon>Hexapoda</taxon>
        <taxon>Insecta</taxon>
        <taxon>Pterygota</taxon>
        <taxon>Neoptera</taxon>
        <taxon>Endopterygota</taxon>
        <taxon>Hymenoptera</taxon>
        <taxon>Apocrita</taxon>
        <taxon>Proctotrupomorpha</taxon>
        <taxon>Chalcidoidea</taxon>
        <taxon>Trichogrammatidae</taxon>
        <taxon>Trichogramma</taxon>
    </lineage>
</organism>
<protein>
    <recommendedName>
        <fullName evidence="3">Nucleolar 27S pre-rRNA processing Urb2/Npa2 C-terminal domain-containing protein</fullName>
    </recommendedName>
</protein>
<comment type="caution">
    <text evidence="1">The sequence shown here is derived from an EMBL/GenBank/DDBJ whole genome shotgun (WGS) entry which is preliminary data.</text>
</comment>
<name>A0ABD2W4B8_9HYME</name>
<dbReference type="Proteomes" id="UP001627154">
    <property type="component" value="Unassembled WGS sequence"/>
</dbReference>
<evidence type="ECO:0000313" key="1">
    <source>
        <dbReference type="EMBL" id="KAL3387693.1"/>
    </source>
</evidence>
<sequence>MCIEMEGSTETSDIFELWKTSVDSRKPHTFLPKYIKILTEGNTNNVEDIEVFQLPESFLEQFVQDLKDFTSSQVIAILRTLIFHLNKDCVEKLQDQQSTVSVSLSSMVISKILTVVLYNAKYLDSLIPKNCQLKFDQAFTELENILVLYHEKICTDSKQNKVITQSFIDICKTFCEVLKCLNYYRQRKEDGKFFLTDDQLKKLKKLCKKDKDLETSMNKLILVKNVLFNTSENMNEVFVGEHWKTILVNHFKHLEFFNSKQILSIASQIVNNNEGLSVWKSFCATRPEDITERLVVAIFLESLTALVKDSNSSTKNMLGKINYEKLLDTLDSPDNLHDVFKRAKKIIAQQNFKSIDEVNLNKVKEKLEIIRCLHLMFTHKTLRQYLFLIIYQFEKELINSTEEKVSFNTIYTDLLFEKDINVLKWVPQPLIMMQHFSCYPDILVQIFKLSFDELTLYDHWENFILENNCNRQLCCYLISSAESLKHKNMLQEHKSALNKLFLRLSKKITKNLDEKITTAIEVAGLRSSIKILLTEKKKLKDHVKKNVQEILFELTQANKNVHSLTQECLQLWILALTHREYFTFNQEMTKNICALVISNPNGISFPYLFEILKDDEFEYFVDILCNKTKTSLIEGNVLSLVTLMTIWKNLSKAESKGSRSNRMTAVIIDMFLNIKNKNISILSHVFLIKLCRALITSKRMITSTLINELIEEIFITTSKYVEIEYIENVLEICQEDLGLCLDFLRCKTELMHDRLYTLIEKYKSILEIILKEAQENNFKNEDTLKILAVDLEKFCIFLGKMKKNPTFTSQDLIAHLIHVLGRPTTLPEFLKTAIESLIFLLLSDSDRHIVNNLLRALPVALQQIFRSLYDTYKSSYKYTGKI</sequence>
<evidence type="ECO:0008006" key="3">
    <source>
        <dbReference type="Google" id="ProtNLM"/>
    </source>
</evidence>